<dbReference type="PROSITE" id="PS50931">
    <property type="entry name" value="HTH_LYSR"/>
    <property type="match status" value="1"/>
</dbReference>
<keyword evidence="7" id="KW-1185">Reference proteome</keyword>
<dbReference type="Pfam" id="PF03466">
    <property type="entry name" value="LysR_substrate"/>
    <property type="match status" value="1"/>
</dbReference>
<evidence type="ECO:0000256" key="3">
    <source>
        <dbReference type="ARBA" id="ARBA00023125"/>
    </source>
</evidence>
<accession>A0ABS7G173</accession>
<evidence type="ECO:0000256" key="4">
    <source>
        <dbReference type="ARBA" id="ARBA00023163"/>
    </source>
</evidence>
<dbReference type="Gene3D" id="1.10.10.10">
    <property type="entry name" value="Winged helix-like DNA-binding domain superfamily/Winged helix DNA-binding domain"/>
    <property type="match status" value="1"/>
</dbReference>
<evidence type="ECO:0000256" key="2">
    <source>
        <dbReference type="ARBA" id="ARBA00023015"/>
    </source>
</evidence>
<gene>
    <name evidence="6" type="ORF">K1Y72_24780</name>
</gene>
<keyword evidence="2" id="KW-0805">Transcription regulation</keyword>
<comment type="caution">
    <text evidence="6">The sequence shown here is derived from an EMBL/GenBank/DDBJ whole genome shotgun (WGS) entry which is preliminary data.</text>
</comment>
<name>A0ABS7G173_9ACTN</name>
<dbReference type="InterPro" id="IPR036388">
    <property type="entry name" value="WH-like_DNA-bd_sf"/>
</dbReference>
<dbReference type="Proteomes" id="UP000774570">
    <property type="component" value="Unassembled WGS sequence"/>
</dbReference>
<dbReference type="Gene3D" id="3.40.190.10">
    <property type="entry name" value="Periplasmic binding protein-like II"/>
    <property type="match status" value="2"/>
</dbReference>
<dbReference type="SUPFAM" id="SSF53850">
    <property type="entry name" value="Periplasmic binding protein-like II"/>
    <property type="match status" value="1"/>
</dbReference>
<dbReference type="SUPFAM" id="SSF46785">
    <property type="entry name" value="Winged helix' DNA-binding domain"/>
    <property type="match status" value="1"/>
</dbReference>
<dbReference type="PANTHER" id="PTHR30346">
    <property type="entry name" value="TRANSCRIPTIONAL DUAL REGULATOR HCAR-RELATED"/>
    <property type="match status" value="1"/>
</dbReference>
<dbReference type="PRINTS" id="PR00039">
    <property type="entry name" value="HTHLYSR"/>
</dbReference>
<evidence type="ECO:0000313" key="6">
    <source>
        <dbReference type="EMBL" id="MBW8485619.1"/>
    </source>
</evidence>
<evidence type="ECO:0000256" key="1">
    <source>
        <dbReference type="ARBA" id="ARBA00009437"/>
    </source>
</evidence>
<protein>
    <submittedName>
        <fullName evidence="6">LysR family transcriptional regulator</fullName>
    </submittedName>
</protein>
<sequence>MSEFTVLGLRVVREAARLGSFSLAAEHLGYTQSAVSRQIALMEQAAGRPLFERQARGVRATEAGRLVVRHAEAVLGELRTARQGLADLDGRPPGRLRVGAVATAMAALVPRAIATLAEREPGTEVPLREGPTIRLLAALAGGRLDLAVVPPPARPPAGVSLAPLLDDPLLVAVALDHPLAGAGAVRPAELRAERWITGSTDPGTTLLGAWTGGEWEPRVAFTARDWVAKLGLAAAGLGVTVVPGLAVPALPPTVAVVRIDDPLAVRPLAAARRADAPEDPRGRAFTEMLLDAAADLSAELRRRLRP</sequence>
<dbReference type="RefSeq" id="WP_220168857.1">
    <property type="nucleotide sequence ID" value="NZ_JAIBOA010000017.1"/>
</dbReference>
<feature type="domain" description="HTH lysR-type" evidence="5">
    <location>
        <begin position="9"/>
        <end position="61"/>
    </location>
</feature>
<proteinExistence type="inferred from homology"/>
<dbReference type="InterPro" id="IPR005119">
    <property type="entry name" value="LysR_subst-bd"/>
</dbReference>
<keyword evidence="3" id="KW-0238">DNA-binding</keyword>
<evidence type="ECO:0000259" key="5">
    <source>
        <dbReference type="PROSITE" id="PS50931"/>
    </source>
</evidence>
<organism evidence="6 7">
    <name type="scientific">Actinomadura parmotrematis</name>
    <dbReference type="NCBI Taxonomy" id="2864039"/>
    <lineage>
        <taxon>Bacteria</taxon>
        <taxon>Bacillati</taxon>
        <taxon>Actinomycetota</taxon>
        <taxon>Actinomycetes</taxon>
        <taxon>Streptosporangiales</taxon>
        <taxon>Thermomonosporaceae</taxon>
        <taxon>Actinomadura</taxon>
    </lineage>
</organism>
<evidence type="ECO:0000313" key="7">
    <source>
        <dbReference type="Proteomes" id="UP000774570"/>
    </source>
</evidence>
<reference evidence="6 7" key="1">
    <citation type="submission" date="2021-07" db="EMBL/GenBank/DDBJ databases">
        <title>Actinomadura sp. PM05-2 isolated from lichen.</title>
        <authorList>
            <person name="Somphong A."/>
            <person name="Phongsopitanun W."/>
            <person name="Tanasupawat S."/>
            <person name="Peongsungnone V."/>
        </authorList>
    </citation>
    <scope>NUCLEOTIDE SEQUENCE [LARGE SCALE GENOMIC DNA]</scope>
    <source>
        <strain evidence="6 7">PM05-2</strain>
    </source>
</reference>
<dbReference type="Pfam" id="PF00126">
    <property type="entry name" value="HTH_1"/>
    <property type="match status" value="1"/>
</dbReference>
<keyword evidence="4" id="KW-0804">Transcription</keyword>
<dbReference type="InterPro" id="IPR036390">
    <property type="entry name" value="WH_DNA-bd_sf"/>
</dbReference>
<dbReference type="InterPro" id="IPR000847">
    <property type="entry name" value="LysR_HTH_N"/>
</dbReference>
<comment type="similarity">
    <text evidence="1">Belongs to the LysR transcriptional regulatory family.</text>
</comment>
<dbReference type="PANTHER" id="PTHR30346:SF29">
    <property type="entry name" value="LYSR SUBSTRATE-BINDING"/>
    <property type="match status" value="1"/>
</dbReference>
<dbReference type="EMBL" id="JAIBOA010000017">
    <property type="protein sequence ID" value="MBW8485619.1"/>
    <property type="molecule type" value="Genomic_DNA"/>
</dbReference>